<comment type="caution">
    <text evidence="2">The sequence shown here is derived from an EMBL/GenBank/DDBJ whole genome shotgun (WGS) entry which is preliminary data.</text>
</comment>
<name>A0A8H5LIY1_9AGAR</name>
<dbReference type="PANTHER" id="PTHR34693">
    <property type="entry name" value="PROTEIN PAR32"/>
    <property type="match status" value="1"/>
</dbReference>
<proteinExistence type="predicted"/>
<dbReference type="PANTHER" id="PTHR34693:SF1">
    <property type="entry name" value="PROTEIN PAR32"/>
    <property type="match status" value="1"/>
</dbReference>
<organism evidence="2 3">
    <name type="scientific">Tetrapyrgos nigripes</name>
    <dbReference type="NCBI Taxonomy" id="182062"/>
    <lineage>
        <taxon>Eukaryota</taxon>
        <taxon>Fungi</taxon>
        <taxon>Dikarya</taxon>
        <taxon>Basidiomycota</taxon>
        <taxon>Agaricomycotina</taxon>
        <taxon>Agaricomycetes</taxon>
        <taxon>Agaricomycetidae</taxon>
        <taxon>Agaricales</taxon>
        <taxon>Marasmiineae</taxon>
        <taxon>Marasmiaceae</taxon>
        <taxon>Tetrapyrgos</taxon>
    </lineage>
</organism>
<feature type="compositionally biased region" description="Basic and acidic residues" evidence="1">
    <location>
        <begin position="187"/>
        <end position="206"/>
    </location>
</feature>
<evidence type="ECO:0000313" key="3">
    <source>
        <dbReference type="Proteomes" id="UP000559256"/>
    </source>
</evidence>
<accession>A0A8H5LIY1</accession>
<dbReference type="InterPro" id="IPR022024">
    <property type="entry name" value="DUF3602"/>
</dbReference>
<evidence type="ECO:0000313" key="2">
    <source>
        <dbReference type="EMBL" id="KAF5358912.1"/>
    </source>
</evidence>
<protein>
    <submittedName>
        <fullName evidence="2">Uncharacterized protein</fullName>
    </submittedName>
</protein>
<feature type="region of interest" description="Disordered" evidence="1">
    <location>
        <begin position="1"/>
        <end position="234"/>
    </location>
</feature>
<sequence length="234" mass="24711">MSRSVSRGHENLTMSGRGGAGNFRPSTDVRPEDGPDDFSLTRGREQTIWSTGRGGAGNIRSPSRDAPPAGPDAAEQEIIRQGAQRDVYSTGRGGAGNMSRSRSRSRDPATVGPVYSTGRGGVGNFKAGEEPPIEEVDHHEDQVHSFGRGGSANHVHTPTPGIENHQSPHEPQHFISTGRGGQGNMVDRSRSSSRDPNGRSASKDKGAGVTGLLHKIGHLGSKDGSRSPHQSDKT</sequence>
<dbReference type="OrthoDB" id="2537432at2759"/>
<keyword evidence="3" id="KW-1185">Reference proteome</keyword>
<gene>
    <name evidence="2" type="ORF">D9758_004808</name>
</gene>
<dbReference type="EMBL" id="JAACJM010000047">
    <property type="protein sequence ID" value="KAF5358912.1"/>
    <property type="molecule type" value="Genomic_DNA"/>
</dbReference>
<evidence type="ECO:0000256" key="1">
    <source>
        <dbReference type="SAM" id="MobiDB-lite"/>
    </source>
</evidence>
<dbReference type="InterPro" id="IPR053203">
    <property type="entry name" value="Cisplatin_resist-associated"/>
</dbReference>
<reference evidence="2 3" key="1">
    <citation type="journal article" date="2020" name="ISME J.">
        <title>Uncovering the hidden diversity of litter-decomposition mechanisms in mushroom-forming fungi.</title>
        <authorList>
            <person name="Floudas D."/>
            <person name="Bentzer J."/>
            <person name="Ahren D."/>
            <person name="Johansson T."/>
            <person name="Persson P."/>
            <person name="Tunlid A."/>
        </authorList>
    </citation>
    <scope>NUCLEOTIDE SEQUENCE [LARGE SCALE GENOMIC DNA]</scope>
    <source>
        <strain evidence="2 3">CBS 291.85</strain>
    </source>
</reference>
<dbReference type="Proteomes" id="UP000559256">
    <property type="component" value="Unassembled WGS sequence"/>
</dbReference>
<dbReference type="AlphaFoldDB" id="A0A8H5LIY1"/>
<feature type="compositionally biased region" description="Basic and acidic residues" evidence="1">
    <location>
        <begin position="220"/>
        <end position="234"/>
    </location>
</feature>
<dbReference type="Pfam" id="PF12223">
    <property type="entry name" value="DUF3602"/>
    <property type="match status" value="2"/>
</dbReference>